<keyword evidence="9" id="KW-1185">Reference proteome</keyword>
<feature type="transmembrane region" description="Helical" evidence="5">
    <location>
        <begin position="317"/>
        <end position="339"/>
    </location>
</feature>
<dbReference type="InterPro" id="IPR037522">
    <property type="entry name" value="HD_GYP_dom"/>
</dbReference>
<sequence length="548" mass="62338">MTKHYDRFGLFLRFAPIAVLLVGLLLTWFIWDILRQHALHELQSEFNSEVKEIHNRIDDRLDDYRNLLRGTAGLFAASGSVERKEFHDYVTGLDLEQTFPGIQGLGFAQLLSPREKQRLITAIRREGFPNFSIKPEGVRDQYSAIVYLEPFDWRNQRAFGYDMYSEPVRREAMQRARDENAAAMSGRVVLLQETATEVQSGFLMYFPVFRNNRPHATIEERRNNLVGWVYQPFRMNELMNKGVLGRYLDTVRDELDIEIYDGTARQASNIMFHLDQPHSADQPRFVSTHTIRYFGRDWTVVVRSLPAFEAKLQTAQLFAVAIGGIVISLLLTLVVWLLATTNTRAIALAERMSEKLARTLDQTISAMAAITEMRDPYTAGHQRRAADLARAIASELDVDGERYRALSLAAMTYEIGKIQIPAEILSKPGRLDELEFNMVKTHAQAGFEILQEIDFPWPIAKIVQQHHERLDGSGYPLGLKDGEIMLEARIIAVADVVEAMCSHRPYRPALGIAAALTEIIDQRGTLYDPAVVDACVTLFRDRGFSFSP</sequence>
<evidence type="ECO:0000256" key="3">
    <source>
        <dbReference type="ARBA" id="ARBA00022989"/>
    </source>
</evidence>
<dbReference type="SMART" id="SM00471">
    <property type="entry name" value="HDc"/>
    <property type="match status" value="1"/>
</dbReference>
<dbReference type="CDD" id="cd00077">
    <property type="entry name" value="HDc"/>
    <property type="match status" value="1"/>
</dbReference>
<dbReference type="Pfam" id="PF03924">
    <property type="entry name" value="CHASE"/>
    <property type="match status" value="1"/>
</dbReference>
<reference evidence="8 9" key="1">
    <citation type="submission" date="2010-03" db="EMBL/GenBank/DDBJ databases">
        <title>Complete sequence of Sideroxydans lithotrophicus ES-1.</title>
        <authorList>
            <consortium name="US DOE Joint Genome Institute"/>
            <person name="Lucas S."/>
            <person name="Copeland A."/>
            <person name="Lapidus A."/>
            <person name="Cheng J.-F."/>
            <person name="Bruce D."/>
            <person name="Goodwin L."/>
            <person name="Pitluck S."/>
            <person name="Munk A.C."/>
            <person name="Detter J.C."/>
            <person name="Han C."/>
            <person name="Tapia R."/>
            <person name="Larimer F."/>
            <person name="Land M."/>
            <person name="Hauser L."/>
            <person name="Kyrpides N."/>
            <person name="Ivanova N."/>
            <person name="Emerson D."/>
            <person name="Woyke T."/>
        </authorList>
    </citation>
    <scope>NUCLEOTIDE SEQUENCE [LARGE SCALE GENOMIC DNA]</scope>
    <source>
        <strain evidence="8 9">ES-1</strain>
    </source>
</reference>
<dbReference type="GO" id="GO:0016020">
    <property type="term" value="C:membrane"/>
    <property type="evidence" value="ECO:0007669"/>
    <property type="project" value="UniProtKB-SubCell"/>
</dbReference>
<feature type="domain" description="CHASE" evidence="6">
    <location>
        <begin position="77"/>
        <end position="301"/>
    </location>
</feature>
<evidence type="ECO:0000256" key="2">
    <source>
        <dbReference type="ARBA" id="ARBA00022692"/>
    </source>
</evidence>
<dbReference type="PANTHER" id="PTHR43155:SF2">
    <property type="entry name" value="CYCLIC DI-GMP PHOSPHODIESTERASE PA4108"/>
    <property type="match status" value="1"/>
</dbReference>
<dbReference type="Pfam" id="PF13487">
    <property type="entry name" value="HD_5"/>
    <property type="match status" value="1"/>
</dbReference>
<dbReference type="InterPro" id="IPR003607">
    <property type="entry name" value="HD/PDEase_dom"/>
</dbReference>
<keyword evidence="3 5" id="KW-1133">Transmembrane helix</keyword>
<proteinExistence type="predicted"/>
<dbReference type="SUPFAM" id="SSF109604">
    <property type="entry name" value="HD-domain/PDEase-like"/>
    <property type="match status" value="1"/>
</dbReference>
<dbReference type="EMBL" id="CP001965">
    <property type="protein sequence ID" value="ADE11543.1"/>
    <property type="molecule type" value="Genomic_DNA"/>
</dbReference>
<dbReference type="Proteomes" id="UP000001625">
    <property type="component" value="Chromosome"/>
</dbReference>
<dbReference type="Gene3D" id="3.30.450.350">
    <property type="entry name" value="CHASE domain"/>
    <property type="match status" value="1"/>
</dbReference>
<dbReference type="STRING" id="580332.Slit_1306"/>
<name>D5CRF7_SIDLE</name>
<dbReference type="InterPro" id="IPR042240">
    <property type="entry name" value="CHASE_sf"/>
</dbReference>
<feature type="domain" description="HD-GYP" evidence="7">
    <location>
        <begin position="356"/>
        <end position="548"/>
    </location>
</feature>
<keyword evidence="4 5" id="KW-0472">Membrane</keyword>
<gene>
    <name evidence="8" type="ordered locus">Slit_1306</name>
</gene>
<dbReference type="RefSeq" id="WP_013029441.1">
    <property type="nucleotide sequence ID" value="NC_013959.1"/>
</dbReference>
<accession>D5CRF7</accession>
<evidence type="ECO:0000259" key="6">
    <source>
        <dbReference type="PROSITE" id="PS50839"/>
    </source>
</evidence>
<keyword evidence="2 5" id="KW-0812">Transmembrane</keyword>
<dbReference type="SMART" id="SM01079">
    <property type="entry name" value="CHASE"/>
    <property type="match status" value="1"/>
</dbReference>
<evidence type="ECO:0000313" key="9">
    <source>
        <dbReference type="Proteomes" id="UP000001625"/>
    </source>
</evidence>
<evidence type="ECO:0000259" key="7">
    <source>
        <dbReference type="PROSITE" id="PS51832"/>
    </source>
</evidence>
<dbReference type="KEGG" id="slt:Slit_1306"/>
<evidence type="ECO:0000256" key="1">
    <source>
        <dbReference type="ARBA" id="ARBA00004370"/>
    </source>
</evidence>
<dbReference type="GO" id="GO:0008081">
    <property type="term" value="F:phosphoric diester hydrolase activity"/>
    <property type="evidence" value="ECO:0007669"/>
    <property type="project" value="UniProtKB-ARBA"/>
</dbReference>
<dbReference type="AlphaFoldDB" id="D5CRF7"/>
<dbReference type="eggNOG" id="COG3614">
    <property type="taxonomic scope" value="Bacteria"/>
</dbReference>
<evidence type="ECO:0000256" key="4">
    <source>
        <dbReference type="ARBA" id="ARBA00023136"/>
    </source>
</evidence>
<dbReference type="PANTHER" id="PTHR43155">
    <property type="entry name" value="CYCLIC DI-GMP PHOSPHODIESTERASE PA4108-RELATED"/>
    <property type="match status" value="1"/>
</dbReference>
<dbReference type="OrthoDB" id="9813903at2"/>
<evidence type="ECO:0000256" key="5">
    <source>
        <dbReference type="SAM" id="Phobius"/>
    </source>
</evidence>
<dbReference type="InterPro" id="IPR006189">
    <property type="entry name" value="CHASE_dom"/>
</dbReference>
<dbReference type="GO" id="GO:0007165">
    <property type="term" value="P:signal transduction"/>
    <property type="evidence" value="ECO:0007669"/>
    <property type="project" value="UniProtKB-ARBA"/>
</dbReference>
<protein>
    <submittedName>
        <fullName evidence="8">CHASE domain protein</fullName>
    </submittedName>
</protein>
<dbReference type="PROSITE" id="PS50839">
    <property type="entry name" value="CHASE"/>
    <property type="match status" value="1"/>
</dbReference>
<organism evidence="8 9">
    <name type="scientific">Sideroxydans lithotrophicus (strain ES-1)</name>
    <dbReference type="NCBI Taxonomy" id="580332"/>
    <lineage>
        <taxon>Bacteria</taxon>
        <taxon>Pseudomonadati</taxon>
        <taxon>Pseudomonadota</taxon>
        <taxon>Betaproteobacteria</taxon>
        <taxon>Nitrosomonadales</taxon>
        <taxon>Gallionellaceae</taxon>
        <taxon>Sideroxydans</taxon>
    </lineage>
</organism>
<dbReference type="HOGENOM" id="CLU_496862_0_0_4"/>
<dbReference type="PROSITE" id="PS51832">
    <property type="entry name" value="HD_GYP"/>
    <property type="match status" value="1"/>
</dbReference>
<comment type="subcellular location">
    <subcellularLocation>
        <location evidence="1">Membrane</location>
    </subcellularLocation>
</comment>
<evidence type="ECO:0000313" key="8">
    <source>
        <dbReference type="EMBL" id="ADE11543.1"/>
    </source>
</evidence>
<dbReference type="Gene3D" id="1.10.3210.10">
    <property type="entry name" value="Hypothetical protein af1432"/>
    <property type="match status" value="1"/>
</dbReference>
<feature type="transmembrane region" description="Helical" evidence="5">
    <location>
        <begin position="12"/>
        <end position="31"/>
    </location>
</feature>
<dbReference type="eggNOG" id="COG2206">
    <property type="taxonomic scope" value="Bacteria"/>
</dbReference>